<gene>
    <name evidence="1" type="ORF">URODEC1_LOCUS1677</name>
</gene>
<evidence type="ECO:0000313" key="2">
    <source>
        <dbReference type="Proteomes" id="UP001497457"/>
    </source>
</evidence>
<dbReference type="AlphaFoldDB" id="A0ABC8VB74"/>
<reference evidence="2" key="1">
    <citation type="submission" date="2024-06" db="EMBL/GenBank/DDBJ databases">
        <authorList>
            <person name="Ryan C."/>
        </authorList>
    </citation>
    <scope>NUCLEOTIDE SEQUENCE [LARGE SCALE GENOMIC DNA]</scope>
</reference>
<proteinExistence type="predicted"/>
<accession>A0ABC8VB74</accession>
<keyword evidence="2" id="KW-1185">Reference proteome</keyword>
<name>A0ABC8VB74_9POAL</name>
<organism evidence="1 2">
    <name type="scientific">Urochloa decumbens</name>
    <dbReference type="NCBI Taxonomy" id="240449"/>
    <lineage>
        <taxon>Eukaryota</taxon>
        <taxon>Viridiplantae</taxon>
        <taxon>Streptophyta</taxon>
        <taxon>Embryophyta</taxon>
        <taxon>Tracheophyta</taxon>
        <taxon>Spermatophyta</taxon>
        <taxon>Magnoliopsida</taxon>
        <taxon>Liliopsida</taxon>
        <taxon>Poales</taxon>
        <taxon>Poaceae</taxon>
        <taxon>PACMAD clade</taxon>
        <taxon>Panicoideae</taxon>
        <taxon>Panicodae</taxon>
        <taxon>Paniceae</taxon>
        <taxon>Melinidinae</taxon>
        <taxon>Urochloa</taxon>
    </lineage>
</organism>
<sequence length="241" mass="28121">MTTCPPFDKIDNHSESQWICDIREVFEALGYLHDRGFEHLCMDEMHSFVYTRNESNSNRTIKMFKGLPSLRPDQESQGNQRIKFLQFLEACGAEKLVNYGSFKQLVLERADLNAILKHPFVLETAKQRVTSILATNEMMFGLHNNQRSFLDSILCHNFQGFKWKDVANSNRARFGTFNFHTNQYENNWFGFARFIRNYVEHLRDSNSLQHVDYSVADTVLSDLFPGILGWLYTCALLALRK</sequence>
<dbReference type="EMBL" id="OZ075111">
    <property type="protein sequence ID" value="CAL4887343.1"/>
    <property type="molecule type" value="Genomic_DNA"/>
</dbReference>
<dbReference type="Proteomes" id="UP001497457">
    <property type="component" value="Chromosome 1b"/>
</dbReference>
<evidence type="ECO:0000313" key="1">
    <source>
        <dbReference type="EMBL" id="CAL4887343.1"/>
    </source>
</evidence>
<reference evidence="1 2" key="2">
    <citation type="submission" date="2024-10" db="EMBL/GenBank/DDBJ databases">
        <authorList>
            <person name="Ryan C."/>
        </authorList>
    </citation>
    <scope>NUCLEOTIDE SEQUENCE [LARGE SCALE GENOMIC DNA]</scope>
</reference>
<protein>
    <submittedName>
        <fullName evidence="1">Uncharacterized protein</fullName>
    </submittedName>
</protein>